<reference evidence="17 18" key="1">
    <citation type="journal article" date="2021" name="BMC Biol.">
        <title>Horizontally acquired antibacterial genes associated with adaptive radiation of ladybird beetles.</title>
        <authorList>
            <person name="Li H.S."/>
            <person name="Tang X.F."/>
            <person name="Huang Y.H."/>
            <person name="Xu Z.Y."/>
            <person name="Chen M.L."/>
            <person name="Du X.Y."/>
            <person name="Qiu B.Y."/>
            <person name="Chen P.T."/>
            <person name="Zhang W."/>
            <person name="Slipinski A."/>
            <person name="Escalona H.E."/>
            <person name="Waterhouse R.M."/>
            <person name="Zwick A."/>
            <person name="Pang H."/>
        </authorList>
    </citation>
    <scope>NUCLEOTIDE SEQUENCE [LARGE SCALE GENOMIC DNA]</scope>
    <source>
        <strain evidence="17">SYSU2018</strain>
    </source>
</reference>
<evidence type="ECO:0000256" key="7">
    <source>
        <dbReference type="ARBA" id="ARBA00022723"/>
    </source>
</evidence>
<comment type="similarity">
    <text evidence="5 15">Belongs to the cytochrome P450 family.</text>
</comment>
<evidence type="ECO:0000256" key="6">
    <source>
        <dbReference type="ARBA" id="ARBA00022617"/>
    </source>
</evidence>
<keyword evidence="6 14" id="KW-0349">Heme</keyword>
<dbReference type="InterPro" id="IPR050196">
    <property type="entry name" value="Cytochrome_P450_Monoox"/>
</dbReference>
<dbReference type="PROSITE" id="PS00086">
    <property type="entry name" value="CYTOCHROME_P450"/>
    <property type="match status" value="1"/>
</dbReference>
<keyword evidence="12 15" id="KW-0503">Monooxygenase</keyword>
<evidence type="ECO:0000256" key="10">
    <source>
        <dbReference type="ARBA" id="ARBA00023002"/>
    </source>
</evidence>
<evidence type="ECO:0000256" key="12">
    <source>
        <dbReference type="ARBA" id="ARBA00023033"/>
    </source>
</evidence>
<keyword evidence="16" id="KW-1133">Transmembrane helix</keyword>
<keyword evidence="16" id="KW-0812">Transmembrane</keyword>
<sequence>MLCAAHLPDLSIMGYLVILLLFACALWYIKFRWDRREMYRMISEFKQAAAPPLIGHTFTLIGSPTDIFRKIVNLLAEYEQNVVIWFVNRPYVAIGKPEDMETTLQSQNCLDKNYLYEFTEEVVGTGLFSAPVHKWRRNRKIIMPAFNSRILENFVPIFASTSSICAHEILPKFVGKKGVDWYSVFTSVNLDTISQTAMGINTDAQRKDLPFANWLEKLMQLSALRIYNPFYHPDFIFFRMKVGKTFKECQKKLWGFTDQVVTEKREKFKQDLENNDFVSTFEDDNGPIKRKAFLDLLLHLDHKGMSFSNIELRDEVNTFFVGGTDTSAVTSCFFLTMMGMYQDIQDKVFEEIMDILGPDRTPTMEDLSKLKLLERCLKETLRLFPPAPFVIRDVTGGDIKISDGTIPKGASIFYPFIHLHRNPLYWERPLEFNPDRFLPDQVAKRHPYTFLPFSGGLRGCIGQKYSYMNLKTLQSTILRKFRVYCDYKTVEEIELDNFLVLRPLNGFKFYLEERK</sequence>
<evidence type="ECO:0000256" key="11">
    <source>
        <dbReference type="ARBA" id="ARBA00023004"/>
    </source>
</evidence>
<evidence type="ECO:0000256" key="1">
    <source>
        <dbReference type="ARBA" id="ARBA00001971"/>
    </source>
</evidence>
<protein>
    <recommendedName>
        <fullName evidence="19">Cytochrome P450</fullName>
    </recommendedName>
</protein>
<evidence type="ECO:0000256" key="16">
    <source>
        <dbReference type="SAM" id="Phobius"/>
    </source>
</evidence>
<evidence type="ECO:0000256" key="14">
    <source>
        <dbReference type="PIRSR" id="PIRSR602401-1"/>
    </source>
</evidence>
<dbReference type="Gene3D" id="1.10.630.10">
    <property type="entry name" value="Cytochrome P450"/>
    <property type="match status" value="1"/>
</dbReference>
<keyword evidence="8" id="KW-0256">Endoplasmic reticulum</keyword>
<dbReference type="PANTHER" id="PTHR24291:SF189">
    <property type="entry name" value="CYTOCHROME P450 4C3-RELATED"/>
    <property type="match status" value="1"/>
</dbReference>
<dbReference type="InterPro" id="IPR001128">
    <property type="entry name" value="Cyt_P450"/>
</dbReference>
<dbReference type="SUPFAM" id="SSF48264">
    <property type="entry name" value="Cytochrome P450"/>
    <property type="match status" value="1"/>
</dbReference>
<dbReference type="GO" id="GO:0046872">
    <property type="term" value="F:metal ion binding"/>
    <property type="evidence" value="ECO:0007669"/>
    <property type="project" value="UniProtKB-KW"/>
</dbReference>
<organism evidence="17 18">
    <name type="scientific">Cryptolaemus montrouzieri</name>
    <dbReference type="NCBI Taxonomy" id="559131"/>
    <lineage>
        <taxon>Eukaryota</taxon>
        <taxon>Metazoa</taxon>
        <taxon>Ecdysozoa</taxon>
        <taxon>Arthropoda</taxon>
        <taxon>Hexapoda</taxon>
        <taxon>Insecta</taxon>
        <taxon>Pterygota</taxon>
        <taxon>Neoptera</taxon>
        <taxon>Endopterygota</taxon>
        <taxon>Coleoptera</taxon>
        <taxon>Polyphaga</taxon>
        <taxon>Cucujiformia</taxon>
        <taxon>Coccinelloidea</taxon>
        <taxon>Coccinellidae</taxon>
        <taxon>Scymninae</taxon>
        <taxon>Scymnini</taxon>
        <taxon>Cryptolaemus</taxon>
    </lineage>
</organism>
<evidence type="ECO:0000256" key="5">
    <source>
        <dbReference type="ARBA" id="ARBA00010617"/>
    </source>
</evidence>
<evidence type="ECO:0008006" key="19">
    <source>
        <dbReference type="Google" id="ProtNLM"/>
    </source>
</evidence>
<evidence type="ECO:0000256" key="8">
    <source>
        <dbReference type="ARBA" id="ARBA00022824"/>
    </source>
</evidence>
<feature type="transmembrane region" description="Helical" evidence="16">
    <location>
        <begin position="12"/>
        <end position="31"/>
    </location>
</feature>
<dbReference type="InterPro" id="IPR002401">
    <property type="entry name" value="Cyt_P450_E_grp-I"/>
</dbReference>
<keyword evidence="9" id="KW-0492">Microsome</keyword>
<gene>
    <name evidence="17" type="ORF">HHI36_021593</name>
</gene>
<keyword evidence="10 15" id="KW-0560">Oxidoreductase</keyword>
<dbReference type="GO" id="GO:0005789">
    <property type="term" value="C:endoplasmic reticulum membrane"/>
    <property type="evidence" value="ECO:0007669"/>
    <property type="project" value="UniProtKB-SubCell"/>
</dbReference>
<dbReference type="GO" id="GO:0004497">
    <property type="term" value="F:monooxygenase activity"/>
    <property type="evidence" value="ECO:0007669"/>
    <property type="project" value="UniProtKB-KW"/>
</dbReference>
<keyword evidence="7 14" id="KW-0479">Metal-binding</keyword>
<evidence type="ECO:0000256" key="3">
    <source>
        <dbReference type="ARBA" id="ARBA00004174"/>
    </source>
</evidence>
<keyword evidence="11 14" id="KW-0408">Iron</keyword>
<evidence type="ECO:0000256" key="13">
    <source>
        <dbReference type="ARBA" id="ARBA00023136"/>
    </source>
</evidence>
<dbReference type="CDD" id="cd20628">
    <property type="entry name" value="CYP4"/>
    <property type="match status" value="1"/>
</dbReference>
<evidence type="ECO:0000313" key="17">
    <source>
        <dbReference type="EMBL" id="KAL3271097.1"/>
    </source>
</evidence>
<evidence type="ECO:0000313" key="18">
    <source>
        <dbReference type="Proteomes" id="UP001516400"/>
    </source>
</evidence>
<dbReference type="InterPro" id="IPR036396">
    <property type="entry name" value="Cyt_P450_sf"/>
</dbReference>
<name>A0ABD2MXP5_9CUCU</name>
<evidence type="ECO:0000256" key="9">
    <source>
        <dbReference type="ARBA" id="ARBA00022848"/>
    </source>
</evidence>
<dbReference type="EMBL" id="JABFTP020000042">
    <property type="protein sequence ID" value="KAL3271097.1"/>
    <property type="molecule type" value="Genomic_DNA"/>
</dbReference>
<evidence type="ECO:0000256" key="2">
    <source>
        <dbReference type="ARBA" id="ARBA00003690"/>
    </source>
</evidence>
<proteinExistence type="inferred from homology"/>
<dbReference type="PRINTS" id="PR00385">
    <property type="entry name" value="P450"/>
</dbReference>
<comment type="cofactor">
    <cofactor evidence="1 14">
        <name>heme</name>
        <dbReference type="ChEBI" id="CHEBI:30413"/>
    </cofactor>
</comment>
<comment type="subcellular location">
    <subcellularLocation>
        <location evidence="4">Endoplasmic reticulum membrane</location>
        <topology evidence="4">Peripheral membrane protein</topology>
    </subcellularLocation>
    <subcellularLocation>
        <location evidence="3">Microsome membrane</location>
        <topology evidence="3">Peripheral membrane protein</topology>
    </subcellularLocation>
</comment>
<keyword evidence="13 16" id="KW-0472">Membrane</keyword>
<dbReference type="InterPro" id="IPR017972">
    <property type="entry name" value="Cyt_P450_CS"/>
</dbReference>
<dbReference type="AlphaFoldDB" id="A0ABD2MXP5"/>
<comment type="caution">
    <text evidence="17">The sequence shown here is derived from an EMBL/GenBank/DDBJ whole genome shotgun (WGS) entry which is preliminary data.</text>
</comment>
<dbReference type="PANTHER" id="PTHR24291">
    <property type="entry name" value="CYTOCHROME P450 FAMILY 4"/>
    <property type="match status" value="1"/>
</dbReference>
<comment type="function">
    <text evidence="2">May be involved in the metabolism of insect hormones and in the breakdown of synthetic insecticides.</text>
</comment>
<keyword evidence="18" id="KW-1185">Reference proteome</keyword>
<evidence type="ECO:0000256" key="15">
    <source>
        <dbReference type="RuleBase" id="RU000461"/>
    </source>
</evidence>
<dbReference type="Pfam" id="PF00067">
    <property type="entry name" value="p450"/>
    <property type="match status" value="1"/>
</dbReference>
<evidence type="ECO:0000256" key="4">
    <source>
        <dbReference type="ARBA" id="ARBA00004406"/>
    </source>
</evidence>
<dbReference type="Proteomes" id="UP001516400">
    <property type="component" value="Unassembled WGS sequence"/>
</dbReference>
<feature type="binding site" description="axial binding residue" evidence="14">
    <location>
        <position position="460"/>
    </location>
    <ligand>
        <name>heme</name>
        <dbReference type="ChEBI" id="CHEBI:30413"/>
    </ligand>
    <ligandPart>
        <name>Fe</name>
        <dbReference type="ChEBI" id="CHEBI:18248"/>
    </ligandPart>
</feature>
<dbReference type="PRINTS" id="PR00463">
    <property type="entry name" value="EP450I"/>
</dbReference>
<accession>A0ABD2MXP5</accession>